<proteinExistence type="predicted"/>
<reference evidence="1 2" key="1">
    <citation type="submission" date="2014-08" db="EMBL/GenBank/DDBJ databases">
        <authorList>
            <person name="den Bakker H.C."/>
        </authorList>
    </citation>
    <scope>NUCLEOTIDE SEQUENCE [LARGE SCALE GENOMIC DNA]</scope>
    <source>
        <strain evidence="1 2">DSM 18334</strain>
    </source>
</reference>
<keyword evidence="2" id="KW-1185">Reference proteome</keyword>
<protein>
    <submittedName>
        <fullName evidence="1">Phosphoglucomutase</fullName>
    </submittedName>
</protein>
<dbReference type="RefSeq" id="WP_036647991.1">
    <property type="nucleotide sequence ID" value="NZ_JQCR01000001.1"/>
</dbReference>
<gene>
    <name evidence="1" type="ORF">PWYN_02645</name>
</gene>
<dbReference type="OrthoDB" id="2609750at2"/>
<evidence type="ECO:0000313" key="2">
    <source>
        <dbReference type="Proteomes" id="UP000029734"/>
    </source>
</evidence>
<reference evidence="1 2" key="2">
    <citation type="submission" date="2014-10" db="EMBL/GenBank/DDBJ databases">
        <title>Comparative genomics of the Paenibacillus odorifer group.</title>
        <authorList>
            <person name="Tsai Y.-C."/>
            <person name="Martin N."/>
            <person name="Korlach J."/>
            <person name="Wiedmann M."/>
        </authorList>
    </citation>
    <scope>NUCLEOTIDE SEQUENCE [LARGE SCALE GENOMIC DNA]</scope>
    <source>
        <strain evidence="1 2">DSM 18334</strain>
    </source>
</reference>
<accession>A0A098MET3</accession>
<dbReference type="STRING" id="268407.PWYN_02645"/>
<sequence>MSYPDDIDIFFDKLNKNPTGDNYVVEEQISLTNGAYSGPLKHDNINNGTLQVYTGARFTGEKVTNFTLSIPDTTPWRRVIKIYTSSPTVYVTYETPGDTVEAEDINVLQAAVSATQTEVDRYKRNGIIDGGSFVRGV</sequence>
<dbReference type="AlphaFoldDB" id="A0A098MET3"/>
<dbReference type="Proteomes" id="UP000029734">
    <property type="component" value="Unassembled WGS sequence"/>
</dbReference>
<dbReference type="eggNOG" id="ENOG5032V7E">
    <property type="taxonomic scope" value="Bacteria"/>
</dbReference>
<dbReference type="EMBL" id="JQCR01000001">
    <property type="protein sequence ID" value="KGE21070.1"/>
    <property type="molecule type" value="Genomic_DNA"/>
</dbReference>
<evidence type="ECO:0000313" key="1">
    <source>
        <dbReference type="EMBL" id="KGE21070.1"/>
    </source>
</evidence>
<comment type="caution">
    <text evidence="1">The sequence shown here is derived from an EMBL/GenBank/DDBJ whole genome shotgun (WGS) entry which is preliminary data.</text>
</comment>
<name>A0A098MET3_9BACL</name>
<organism evidence="1 2">
    <name type="scientific">Paenibacillus wynnii</name>
    <dbReference type="NCBI Taxonomy" id="268407"/>
    <lineage>
        <taxon>Bacteria</taxon>
        <taxon>Bacillati</taxon>
        <taxon>Bacillota</taxon>
        <taxon>Bacilli</taxon>
        <taxon>Bacillales</taxon>
        <taxon>Paenibacillaceae</taxon>
        <taxon>Paenibacillus</taxon>
    </lineage>
</organism>